<dbReference type="GO" id="GO:0019323">
    <property type="term" value="P:pentose catabolic process"/>
    <property type="evidence" value="ECO:0007669"/>
    <property type="project" value="TreeGrafter"/>
</dbReference>
<dbReference type="Gene3D" id="3.40.225.10">
    <property type="entry name" value="Class II aldolase/adducin N-terminal domain"/>
    <property type="match status" value="1"/>
</dbReference>
<dbReference type="STRING" id="162209.IJ22_14370"/>
<dbReference type="GO" id="GO:0016832">
    <property type="term" value="F:aldehyde-lyase activity"/>
    <property type="evidence" value="ECO:0007669"/>
    <property type="project" value="TreeGrafter"/>
</dbReference>
<dbReference type="KEGG" id="pnp:IJ22_14370"/>
<dbReference type="InterPro" id="IPR001303">
    <property type="entry name" value="Aldolase_II/adducin_N"/>
</dbReference>
<dbReference type="Proteomes" id="UP000061660">
    <property type="component" value="Chromosome"/>
</dbReference>
<feature type="domain" description="Class II aldolase/adducin N-terminal" evidence="3">
    <location>
        <begin position="12"/>
        <end position="187"/>
    </location>
</feature>
<keyword evidence="2" id="KW-0456">Lyase</keyword>
<keyword evidence="1" id="KW-0479">Metal-binding</keyword>
<sequence>MVLATGLESLKMSLVQCILMLERAEIIDFNGHCSVRIPGTEHILINSGPSARNDLSAGDIVIMDVHGTPLEGSEVPPMEYHIHTEIYKKRPDVQAVIHAHPRWSTLFSITGTPLKPVFPQAALLGEISTFDRVDSINTSELGGRLAEALGGSRTMLLKSHGSVITGSTLEEAFALCIYLEENAQRQYRAQALGMPYELNDQEIEACARHLGKPALYRKVWDYYEVKLRQ</sequence>
<reference evidence="4 5" key="2">
    <citation type="journal article" date="2016" name="Genome Announc.">
        <title>Complete Genome Sequences of Two Interactive Moderate Thermophiles, Paenibacillus napthalenovorans 32O-Y and Paenibacillus sp. 32O-W.</title>
        <authorList>
            <person name="Butler R.R.III."/>
            <person name="Wang J."/>
            <person name="Stark B.C."/>
            <person name="Pombert J.F."/>
        </authorList>
    </citation>
    <scope>NUCLEOTIDE SEQUENCE [LARGE SCALE GENOMIC DNA]</scope>
    <source>
        <strain evidence="4 5">32O-Y</strain>
    </source>
</reference>
<dbReference type="InterPro" id="IPR050197">
    <property type="entry name" value="Aldolase_class_II_sugar_metab"/>
</dbReference>
<evidence type="ECO:0000256" key="2">
    <source>
        <dbReference type="ARBA" id="ARBA00023239"/>
    </source>
</evidence>
<keyword evidence="5" id="KW-1185">Reference proteome</keyword>
<proteinExistence type="predicted"/>
<dbReference type="Pfam" id="PF00596">
    <property type="entry name" value="Aldolase_II"/>
    <property type="match status" value="1"/>
</dbReference>
<evidence type="ECO:0000256" key="1">
    <source>
        <dbReference type="ARBA" id="ARBA00022723"/>
    </source>
</evidence>
<dbReference type="PANTHER" id="PTHR22789">
    <property type="entry name" value="FUCULOSE PHOSPHATE ALDOLASE"/>
    <property type="match status" value="1"/>
</dbReference>
<dbReference type="OrthoDB" id="9794581at2"/>
<dbReference type="GO" id="GO:0046872">
    <property type="term" value="F:metal ion binding"/>
    <property type="evidence" value="ECO:0007669"/>
    <property type="project" value="UniProtKB-KW"/>
</dbReference>
<dbReference type="InterPro" id="IPR036409">
    <property type="entry name" value="Aldolase_II/adducin_N_sf"/>
</dbReference>
<dbReference type="RefSeq" id="WP_062408156.1">
    <property type="nucleotide sequence ID" value="NZ_CP013652.1"/>
</dbReference>
<dbReference type="GO" id="GO:0005829">
    <property type="term" value="C:cytosol"/>
    <property type="evidence" value="ECO:0007669"/>
    <property type="project" value="TreeGrafter"/>
</dbReference>
<dbReference type="SMART" id="SM01007">
    <property type="entry name" value="Aldolase_II"/>
    <property type="match status" value="1"/>
</dbReference>
<evidence type="ECO:0000313" key="5">
    <source>
        <dbReference type="Proteomes" id="UP000061660"/>
    </source>
</evidence>
<dbReference type="PANTHER" id="PTHR22789:SF0">
    <property type="entry name" value="3-OXO-TETRONATE 4-PHOSPHATE DECARBOXYLASE-RELATED"/>
    <property type="match status" value="1"/>
</dbReference>
<organism evidence="4 5">
    <name type="scientific">Paenibacillus naphthalenovorans</name>
    <dbReference type="NCBI Taxonomy" id="162209"/>
    <lineage>
        <taxon>Bacteria</taxon>
        <taxon>Bacillati</taxon>
        <taxon>Bacillota</taxon>
        <taxon>Bacilli</taxon>
        <taxon>Bacillales</taxon>
        <taxon>Paenibacillaceae</taxon>
        <taxon>Paenibacillus</taxon>
    </lineage>
</organism>
<gene>
    <name evidence="4" type="ORF">IJ22_14370</name>
</gene>
<dbReference type="AlphaFoldDB" id="A0A0U2W2S0"/>
<dbReference type="EMBL" id="CP013652">
    <property type="protein sequence ID" value="ALS21813.1"/>
    <property type="molecule type" value="Genomic_DNA"/>
</dbReference>
<reference evidence="5" key="1">
    <citation type="submission" date="2015-12" db="EMBL/GenBank/DDBJ databases">
        <title>Complete genome sequences of two moderately thermophilic Paenibacillus species.</title>
        <authorList>
            <person name="Butler R.III."/>
            <person name="Wang J."/>
            <person name="Stark B.C."/>
            <person name="Pombert J.-F."/>
        </authorList>
    </citation>
    <scope>NUCLEOTIDE SEQUENCE [LARGE SCALE GENOMIC DNA]</scope>
    <source>
        <strain evidence="5">32O-Y</strain>
    </source>
</reference>
<dbReference type="PATRIC" id="fig|162209.4.peg.1521"/>
<evidence type="ECO:0000259" key="3">
    <source>
        <dbReference type="SMART" id="SM01007"/>
    </source>
</evidence>
<accession>A0A0U2W2S0</accession>
<name>A0A0U2W2S0_9BACL</name>
<dbReference type="SUPFAM" id="SSF53639">
    <property type="entry name" value="AraD/HMP-PK domain-like"/>
    <property type="match status" value="1"/>
</dbReference>
<evidence type="ECO:0000313" key="4">
    <source>
        <dbReference type="EMBL" id="ALS21813.1"/>
    </source>
</evidence>
<protein>
    <submittedName>
        <fullName evidence="4">Class II aldolase/adducin</fullName>
    </submittedName>
</protein>